<sequence length="129" mass="14848">MIVNFVVSVYFKFQFLIWTLSICKLVPVVNPLHVWMGVLLSSYNSRNPFHMNGLGCSCMSCFVGEEVRSCGLIKESFQAVSEPANNLWRQMRDGDVSLFTMQDPYILHRAMKISFRDSFRKNLSSHSKT</sequence>
<keyword evidence="1" id="KW-1133">Transmembrane helix</keyword>
<protein>
    <submittedName>
        <fullName evidence="2">Uncharacterized protein</fullName>
    </submittedName>
</protein>
<organism evidence="2 3">
    <name type="scientific">Penstemon smallii</name>
    <dbReference type="NCBI Taxonomy" id="265156"/>
    <lineage>
        <taxon>Eukaryota</taxon>
        <taxon>Viridiplantae</taxon>
        <taxon>Streptophyta</taxon>
        <taxon>Embryophyta</taxon>
        <taxon>Tracheophyta</taxon>
        <taxon>Spermatophyta</taxon>
        <taxon>Magnoliopsida</taxon>
        <taxon>eudicotyledons</taxon>
        <taxon>Gunneridae</taxon>
        <taxon>Pentapetalae</taxon>
        <taxon>asterids</taxon>
        <taxon>lamiids</taxon>
        <taxon>Lamiales</taxon>
        <taxon>Plantaginaceae</taxon>
        <taxon>Cheloneae</taxon>
        <taxon>Penstemon</taxon>
    </lineage>
</organism>
<dbReference type="AlphaFoldDB" id="A0ABD3TRS3"/>
<comment type="caution">
    <text evidence="2">The sequence shown here is derived from an EMBL/GenBank/DDBJ whole genome shotgun (WGS) entry which is preliminary data.</text>
</comment>
<feature type="transmembrane region" description="Helical" evidence="1">
    <location>
        <begin position="15"/>
        <end position="40"/>
    </location>
</feature>
<evidence type="ECO:0000313" key="2">
    <source>
        <dbReference type="EMBL" id="KAL3839839.1"/>
    </source>
</evidence>
<accession>A0ABD3TRS3</accession>
<gene>
    <name evidence="2" type="ORF">ACJIZ3_024430</name>
</gene>
<evidence type="ECO:0000313" key="3">
    <source>
        <dbReference type="Proteomes" id="UP001634393"/>
    </source>
</evidence>
<keyword evidence="3" id="KW-1185">Reference proteome</keyword>
<reference evidence="2 3" key="1">
    <citation type="submission" date="2024-12" db="EMBL/GenBank/DDBJ databases">
        <title>The unique morphological basis and parallel evolutionary history of personate flowers in Penstemon.</title>
        <authorList>
            <person name="Depatie T.H."/>
            <person name="Wessinger C.A."/>
        </authorList>
    </citation>
    <scope>NUCLEOTIDE SEQUENCE [LARGE SCALE GENOMIC DNA]</scope>
    <source>
        <strain evidence="2">WTNN_2</strain>
        <tissue evidence="2">Leaf</tissue>
    </source>
</reference>
<keyword evidence="1" id="KW-0812">Transmembrane</keyword>
<name>A0ABD3TRS3_9LAMI</name>
<evidence type="ECO:0000256" key="1">
    <source>
        <dbReference type="SAM" id="Phobius"/>
    </source>
</evidence>
<dbReference type="Proteomes" id="UP001634393">
    <property type="component" value="Unassembled WGS sequence"/>
</dbReference>
<keyword evidence="1" id="KW-0472">Membrane</keyword>
<proteinExistence type="predicted"/>
<dbReference type="EMBL" id="JBJXBP010000003">
    <property type="protein sequence ID" value="KAL3839839.1"/>
    <property type="molecule type" value="Genomic_DNA"/>
</dbReference>